<dbReference type="RefSeq" id="WP_308985608.1">
    <property type="nucleotide sequence ID" value="NZ_JARXIC010000018.1"/>
</dbReference>
<proteinExistence type="predicted"/>
<dbReference type="SUPFAM" id="SSF53756">
    <property type="entry name" value="UDP-Glycosyltransferase/glycogen phosphorylase"/>
    <property type="match status" value="1"/>
</dbReference>
<dbReference type="Proteomes" id="UP001243717">
    <property type="component" value="Unassembled WGS sequence"/>
</dbReference>
<dbReference type="Gene3D" id="3.40.50.2000">
    <property type="entry name" value="Glycogen Phosphorylase B"/>
    <property type="match status" value="2"/>
</dbReference>
<accession>A0ABU1AK67</accession>
<sequence length="328" mass="36130">MPLTTIAFITTHRLGDALSHTPAIRFLKQYHQDAKITVIAPSPEAQIVFEGNPDVDEVLCVSSNKVTSLRGKRYDLTISFCRQSLAIEICKQIHGPQLLLSGITDKKVPDCQAAPPPPHQTHVSKSNVEKLRSLFISDKMFNDFRYTLSFTKADASMVETTLKHLGLEQSPLIALHLGCRSVRKRLGFGQTEITHEKAWRVNNAIDFCNQLAQAFPQVRCLATGTKAEGVYTKKLASACSNVIDTVDRFSIKQAAALMHQLKVCIVPDTGMLHIAASTPVPIVGLYAPTDPAETGPYPGRMNHYPIQKDSMDLITGKIVFDTIAPLLK</sequence>
<dbReference type="CDD" id="cd03789">
    <property type="entry name" value="GT9_LPS_heptosyltransferase"/>
    <property type="match status" value="1"/>
</dbReference>
<organism evidence="3 4">
    <name type="scientific">Thalassobacterium sedimentorum</name>
    <dbReference type="NCBI Taxonomy" id="3041258"/>
    <lineage>
        <taxon>Bacteria</taxon>
        <taxon>Pseudomonadati</taxon>
        <taxon>Verrucomicrobiota</taxon>
        <taxon>Opitutia</taxon>
        <taxon>Puniceicoccales</taxon>
        <taxon>Coraliomargaritaceae</taxon>
        <taxon>Thalassobacterium</taxon>
    </lineage>
</organism>
<reference evidence="3 4" key="1">
    <citation type="submission" date="2023-04" db="EMBL/GenBank/DDBJ databases">
        <title>A novel bacteria isolated from coastal sediment.</title>
        <authorList>
            <person name="Liu X.-J."/>
            <person name="Du Z.-J."/>
        </authorList>
    </citation>
    <scope>NUCLEOTIDE SEQUENCE [LARGE SCALE GENOMIC DNA]</scope>
    <source>
        <strain evidence="3 4">SDUM461004</strain>
    </source>
</reference>
<evidence type="ECO:0000313" key="3">
    <source>
        <dbReference type="EMBL" id="MDQ8195149.1"/>
    </source>
</evidence>
<dbReference type="InterPro" id="IPR002201">
    <property type="entry name" value="Glyco_trans_9"/>
</dbReference>
<protein>
    <submittedName>
        <fullName evidence="3">Glycosyltransferase family 9 protein</fullName>
    </submittedName>
</protein>
<dbReference type="PANTHER" id="PTHR30160">
    <property type="entry name" value="TETRAACYLDISACCHARIDE 4'-KINASE-RELATED"/>
    <property type="match status" value="1"/>
</dbReference>
<dbReference type="InterPro" id="IPR051199">
    <property type="entry name" value="LPS_LOS_Heptosyltrfase"/>
</dbReference>
<dbReference type="EMBL" id="JARXIC010000018">
    <property type="protein sequence ID" value="MDQ8195149.1"/>
    <property type="molecule type" value="Genomic_DNA"/>
</dbReference>
<dbReference type="Pfam" id="PF01075">
    <property type="entry name" value="Glyco_transf_9"/>
    <property type="match status" value="1"/>
</dbReference>
<name>A0ABU1AK67_9BACT</name>
<keyword evidence="2" id="KW-0808">Transferase</keyword>
<evidence type="ECO:0000256" key="2">
    <source>
        <dbReference type="ARBA" id="ARBA00022679"/>
    </source>
</evidence>
<evidence type="ECO:0000313" key="4">
    <source>
        <dbReference type="Proteomes" id="UP001243717"/>
    </source>
</evidence>
<gene>
    <name evidence="3" type="ORF">QEH59_11985</name>
</gene>
<comment type="caution">
    <text evidence="3">The sequence shown here is derived from an EMBL/GenBank/DDBJ whole genome shotgun (WGS) entry which is preliminary data.</text>
</comment>
<keyword evidence="1" id="KW-0328">Glycosyltransferase</keyword>
<evidence type="ECO:0000256" key="1">
    <source>
        <dbReference type="ARBA" id="ARBA00022676"/>
    </source>
</evidence>
<keyword evidence="4" id="KW-1185">Reference proteome</keyword>